<accession>A0A8S1NG31</accession>
<organism evidence="1 2">
    <name type="scientific">Paramecium primaurelia</name>
    <dbReference type="NCBI Taxonomy" id="5886"/>
    <lineage>
        <taxon>Eukaryota</taxon>
        <taxon>Sar</taxon>
        <taxon>Alveolata</taxon>
        <taxon>Ciliophora</taxon>
        <taxon>Intramacronucleata</taxon>
        <taxon>Oligohymenophorea</taxon>
        <taxon>Peniculida</taxon>
        <taxon>Parameciidae</taxon>
        <taxon>Paramecium</taxon>
    </lineage>
</organism>
<dbReference type="AlphaFoldDB" id="A0A8S1NG31"/>
<evidence type="ECO:0000313" key="2">
    <source>
        <dbReference type="Proteomes" id="UP000688137"/>
    </source>
</evidence>
<proteinExistence type="predicted"/>
<dbReference type="EMBL" id="CAJJDM010000085">
    <property type="protein sequence ID" value="CAD8089061.1"/>
    <property type="molecule type" value="Genomic_DNA"/>
</dbReference>
<dbReference type="Proteomes" id="UP000688137">
    <property type="component" value="Unassembled WGS sequence"/>
</dbReference>
<keyword evidence="2" id="KW-1185">Reference proteome</keyword>
<gene>
    <name evidence="1" type="ORF">PPRIM_AZ9-3.1.T0820211</name>
</gene>
<sequence>MKKINEVPSINKIYDKETEIKKQREIERKKKIKEELDKQLLKIIQKDIEQKRRKSIL</sequence>
<protein>
    <submittedName>
        <fullName evidence="1">Uncharacterized protein</fullName>
    </submittedName>
</protein>
<comment type="caution">
    <text evidence="1">The sequence shown here is derived from an EMBL/GenBank/DDBJ whole genome shotgun (WGS) entry which is preliminary data.</text>
</comment>
<reference evidence="1" key="1">
    <citation type="submission" date="2021-01" db="EMBL/GenBank/DDBJ databases">
        <authorList>
            <consortium name="Genoscope - CEA"/>
            <person name="William W."/>
        </authorList>
    </citation>
    <scope>NUCLEOTIDE SEQUENCE</scope>
</reference>
<evidence type="ECO:0000313" key="1">
    <source>
        <dbReference type="EMBL" id="CAD8089061.1"/>
    </source>
</evidence>
<name>A0A8S1NG31_PARPR</name>